<dbReference type="RefSeq" id="WP_126619538.1">
    <property type="nucleotide sequence ID" value="NZ_CP034563.1"/>
</dbReference>
<keyword evidence="1" id="KW-0732">Signal</keyword>
<organism evidence="2 3">
    <name type="scientific">Flammeovirga pectinis</name>
    <dbReference type="NCBI Taxonomy" id="2494373"/>
    <lineage>
        <taxon>Bacteria</taxon>
        <taxon>Pseudomonadati</taxon>
        <taxon>Bacteroidota</taxon>
        <taxon>Cytophagia</taxon>
        <taxon>Cytophagales</taxon>
        <taxon>Flammeovirgaceae</taxon>
        <taxon>Flammeovirga</taxon>
    </lineage>
</organism>
<feature type="signal peptide" evidence="1">
    <location>
        <begin position="1"/>
        <end position="21"/>
    </location>
</feature>
<dbReference type="Proteomes" id="UP000267268">
    <property type="component" value="Chromosome 2"/>
</dbReference>
<reference evidence="2 3" key="1">
    <citation type="submission" date="2018-12" db="EMBL/GenBank/DDBJ databases">
        <title>Flammeovirga pectinis sp. nov., isolated from the gut of the Korean scallop, Patinopecten yessoensis.</title>
        <authorList>
            <person name="Bae J.-W."/>
            <person name="Jeong Y.-S."/>
            <person name="Kang W."/>
        </authorList>
    </citation>
    <scope>NUCLEOTIDE SEQUENCE [LARGE SCALE GENOMIC DNA]</scope>
    <source>
        <strain evidence="2 3">L12M1</strain>
    </source>
</reference>
<dbReference type="KEGG" id="fll:EI427_23205"/>
<proteinExistence type="predicted"/>
<evidence type="ECO:0008006" key="4">
    <source>
        <dbReference type="Google" id="ProtNLM"/>
    </source>
</evidence>
<accession>A0A3Q9FQC0</accession>
<dbReference type="OrthoDB" id="876123at2"/>
<dbReference type="EMBL" id="CP034563">
    <property type="protein sequence ID" value="AZQ65127.1"/>
    <property type="molecule type" value="Genomic_DNA"/>
</dbReference>
<sequence length="341" mass="38798">MKSSILILFTLLLFQMQFVYSQVVECDGYSFTDPDNPSDLDYSYSREVNIGSTTMVFNALKDGVAEDNIGGNKYVTFYKCQSDENDCLDLGDYVGYNMIDNGDDSWTLTLGTELDEDSRFFFTYSVTSGVDHDNGAQTSAFDEGLVHNFTNCNITVPDDIELPVELISFTSKVENDLIILEWQTASEQNSSKFEIEISTDMKHFTKIGEVKSAGNSNILIDYQFFDSMIRVGRVYYRLKQIDLDGKYEFFGPLIVNTSKANDLKPIIRLNANQFSSFVVGVNNDQNYKINVFSLQGELIYSKNKVQGQHEINLTQENKFLILHFIQGREIKTMKIAGDFKF</sequence>
<name>A0A3Q9FQC0_9BACT</name>
<protein>
    <recommendedName>
        <fullName evidence="4">T9SS type A sorting domain-containing protein</fullName>
    </recommendedName>
</protein>
<gene>
    <name evidence="2" type="ORF">EI427_23205</name>
</gene>
<feature type="chain" id="PRO_5018549291" description="T9SS type A sorting domain-containing protein" evidence="1">
    <location>
        <begin position="22"/>
        <end position="341"/>
    </location>
</feature>
<evidence type="ECO:0000256" key="1">
    <source>
        <dbReference type="SAM" id="SignalP"/>
    </source>
</evidence>
<evidence type="ECO:0000313" key="3">
    <source>
        <dbReference type="Proteomes" id="UP000267268"/>
    </source>
</evidence>
<evidence type="ECO:0000313" key="2">
    <source>
        <dbReference type="EMBL" id="AZQ65127.1"/>
    </source>
</evidence>
<keyword evidence="3" id="KW-1185">Reference proteome</keyword>
<dbReference type="AlphaFoldDB" id="A0A3Q9FQC0"/>